<evidence type="ECO:0000256" key="8">
    <source>
        <dbReference type="ARBA" id="ARBA00022833"/>
    </source>
</evidence>
<accession>A0A183UQR2</accession>
<keyword evidence="4" id="KW-0479">Metal-binding</keyword>
<evidence type="ECO:0000256" key="2">
    <source>
        <dbReference type="ARBA" id="ARBA00012251"/>
    </source>
</evidence>
<keyword evidence="3" id="KW-0808">Transferase</keyword>
<dbReference type="Pfam" id="PF01485">
    <property type="entry name" value="IBR"/>
    <property type="match status" value="1"/>
</dbReference>
<keyword evidence="8" id="KW-0862">Zinc</keyword>
<evidence type="ECO:0000256" key="3">
    <source>
        <dbReference type="ARBA" id="ARBA00022679"/>
    </source>
</evidence>
<dbReference type="SUPFAM" id="SSF57850">
    <property type="entry name" value="RING/U-box"/>
    <property type="match status" value="2"/>
</dbReference>
<dbReference type="Gene3D" id="1.20.120.1750">
    <property type="match status" value="1"/>
</dbReference>
<dbReference type="WBParaSite" id="TCNE_0001083201-mRNA-1">
    <property type="protein sequence ID" value="TCNE_0001083201-mRNA-1"/>
    <property type="gene ID" value="TCNE_0001083201"/>
</dbReference>
<dbReference type="GO" id="GO:0061630">
    <property type="term" value="F:ubiquitin protein ligase activity"/>
    <property type="evidence" value="ECO:0007669"/>
    <property type="project" value="UniProtKB-EC"/>
</dbReference>
<dbReference type="AlphaFoldDB" id="A0A183UQR2"/>
<dbReference type="Pfam" id="PF22191">
    <property type="entry name" value="IBR_1"/>
    <property type="match status" value="1"/>
</dbReference>
<keyword evidence="5" id="KW-0677">Repeat</keyword>
<sequence>MHLRFYDSSDSNVLSAEANIVSPLNLGSSAVASKEPVMEEGRVYMACPQVGCSVVVDDEKALRLIKKEAARRRYRRPIIKSFIDILHLSMNAMLQCSRLLRWCPGVDSGRMVKVAQEESRPVNCKCGTVFCFSCGYESHEPVNCRLLSLWLKKCKYDSEMSNWISANTKECPRCQKGGGCNHVTCKNAACKVEFCWVCLGPWEPHGNSWYSCNHFDDSLAEEARDVQESSRAALQRYLHHYSRFMNHQHSLKLENKVDLLFFSVNFILLGKSIGAGVLCEVSCGKVLLGISGFTRTAARPTCAVDSMIH</sequence>
<dbReference type="InterPro" id="IPR044066">
    <property type="entry name" value="TRIAD_supradom"/>
</dbReference>
<keyword evidence="11" id="KW-1185">Reference proteome</keyword>
<evidence type="ECO:0000259" key="9">
    <source>
        <dbReference type="PROSITE" id="PS51873"/>
    </source>
</evidence>
<dbReference type="InterPro" id="IPR031127">
    <property type="entry name" value="E3_UB_ligase_RBR"/>
</dbReference>
<organism evidence="11 12">
    <name type="scientific">Toxocara canis</name>
    <name type="common">Canine roundworm</name>
    <dbReference type="NCBI Taxonomy" id="6265"/>
    <lineage>
        <taxon>Eukaryota</taxon>
        <taxon>Metazoa</taxon>
        <taxon>Ecdysozoa</taxon>
        <taxon>Nematoda</taxon>
        <taxon>Chromadorea</taxon>
        <taxon>Rhabditida</taxon>
        <taxon>Spirurina</taxon>
        <taxon>Ascaridomorpha</taxon>
        <taxon>Ascaridoidea</taxon>
        <taxon>Toxocaridae</taxon>
        <taxon>Toxocara</taxon>
    </lineage>
</organism>
<evidence type="ECO:0000256" key="6">
    <source>
        <dbReference type="ARBA" id="ARBA00022771"/>
    </source>
</evidence>
<evidence type="ECO:0000313" key="12">
    <source>
        <dbReference type="WBParaSite" id="TCNE_0001083201-mRNA-1"/>
    </source>
</evidence>
<dbReference type="EMBL" id="UYWY01020634">
    <property type="protein sequence ID" value="VDM42153.1"/>
    <property type="molecule type" value="Genomic_DNA"/>
</dbReference>
<evidence type="ECO:0000256" key="7">
    <source>
        <dbReference type="ARBA" id="ARBA00022786"/>
    </source>
</evidence>
<evidence type="ECO:0000313" key="11">
    <source>
        <dbReference type="Proteomes" id="UP000050794"/>
    </source>
</evidence>
<evidence type="ECO:0000313" key="10">
    <source>
        <dbReference type="EMBL" id="VDM42153.1"/>
    </source>
</evidence>
<dbReference type="CDD" id="cd20356">
    <property type="entry name" value="Rcat_RBR_HHARI-like"/>
    <property type="match status" value="1"/>
</dbReference>
<dbReference type="GO" id="GO:0008270">
    <property type="term" value="F:zinc ion binding"/>
    <property type="evidence" value="ECO:0007669"/>
    <property type="project" value="UniProtKB-KW"/>
</dbReference>
<reference evidence="10 11" key="2">
    <citation type="submission" date="2018-11" db="EMBL/GenBank/DDBJ databases">
        <authorList>
            <consortium name="Pathogen Informatics"/>
        </authorList>
    </citation>
    <scope>NUCLEOTIDE SEQUENCE [LARGE SCALE GENOMIC DNA]</scope>
</reference>
<dbReference type="PROSITE" id="PS51873">
    <property type="entry name" value="TRIAD"/>
    <property type="match status" value="1"/>
</dbReference>
<dbReference type="Proteomes" id="UP000050794">
    <property type="component" value="Unassembled WGS sequence"/>
</dbReference>
<evidence type="ECO:0000256" key="1">
    <source>
        <dbReference type="ARBA" id="ARBA00001798"/>
    </source>
</evidence>
<gene>
    <name evidence="10" type="ORF">TCNE_LOCUS10832</name>
</gene>
<evidence type="ECO:0000256" key="4">
    <source>
        <dbReference type="ARBA" id="ARBA00022723"/>
    </source>
</evidence>
<feature type="domain" description="RING-type" evidence="9">
    <location>
        <begin position="1"/>
        <end position="216"/>
    </location>
</feature>
<protein>
    <recommendedName>
        <fullName evidence="2">RBR-type E3 ubiquitin transferase</fullName>
        <ecNumber evidence="2">2.3.2.31</ecNumber>
    </recommendedName>
</protein>
<keyword evidence="7" id="KW-0833">Ubl conjugation pathway</keyword>
<reference evidence="12" key="1">
    <citation type="submission" date="2016-06" db="UniProtKB">
        <authorList>
            <consortium name="WormBaseParasite"/>
        </authorList>
    </citation>
    <scope>IDENTIFICATION</scope>
</reference>
<dbReference type="SMART" id="SM00647">
    <property type="entry name" value="IBR"/>
    <property type="match status" value="2"/>
</dbReference>
<keyword evidence="6" id="KW-0863">Zinc-finger</keyword>
<name>A0A183UQR2_TOXCA</name>
<dbReference type="GO" id="GO:0016567">
    <property type="term" value="P:protein ubiquitination"/>
    <property type="evidence" value="ECO:0007669"/>
    <property type="project" value="InterPro"/>
</dbReference>
<dbReference type="InterPro" id="IPR002867">
    <property type="entry name" value="IBR_dom"/>
</dbReference>
<comment type="catalytic activity">
    <reaction evidence="1">
        <text>[E2 ubiquitin-conjugating enzyme]-S-ubiquitinyl-L-cysteine + [acceptor protein]-L-lysine = [E2 ubiquitin-conjugating enzyme]-L-cysteine + [acceptor protein]-N(6)-ubiquitinyl-L-lysine.</text>
        <dbReference type="EC" id="2.3.2.31"/>
    </reaction>
</comment>
<dbReference type="EC" id="2.3.2.31" evidence="2"/>
<evidence type="ECO:0000256" key="5">
    <source>
        <dbReference type="ARBA" id="ARBA00022737"/>
    </source>
</evidence>
<proteinExistence type="predicted"/>
<dbReference type="PANTHER" id="PTHR11685">
    <property type="entry name" value="RBR FAMILY RING FINGER AND IBR DOMAIN-CONTAINING"/>
    <property type="match status" value="1"/>
</dbReference>